<evidence type="ECO:0000313" key="2">
    <source>
        <dbReference type="Proteomes" id="UP000094056"/>
    </source>
</evidence>
<name>A0A1E3X5A5_9BACT</name>
<proteinExistence type="predicted"/>
<sequence>MDLQVKYQGRVATTKDVEFIRKLIEENPHDSRCALSRKICKAWNWVQPNGILRDIVCRGFLLRLEVQ</sequence>
<accession>A0A1E3X5A5</accession>
<gene>
    <name evidence="1" type="ORF">SCARUB_04056</name>
</gene>
<feature type="non-terminal residue" evidence="1">
    <location>
        <position position="67"/>
    </location>
</feature>
<organism evidence="1 2">
    <name type="scientific">Candidatus Scalindua rubra</name>
    <dbReference type="NCBI Taxonomy" id="1872076"/>
    <lineage>
        <taxon>Bacteria</taxon>
        <taxon>Pseudomonadati</taxon>
        <taxon>Planctomycetota</taxon>
        <taxon>Candidatus Brocadiia</taxon>
        <taxon>Candidatus Brocadiales</taxon>
        <taxon>Candidatus Scalinduaceae</taxon>
        <taxon>Candidatus Scalindua</taxon>
    </lineage>
</organism>
<dbReference type="EMBL" id="MAYW01000170">
    <property type="protein sequence ID" value="ODS30846.1"/>
    <property type="molecule type" value="Genomic_DNA"/>
</dbReference>
<protein>
    <submittedName>
        <fullName evidence="1">Uncharacterized protein</fullName>
    </submittedName>
</protein>
<dbReference type="AlphaFoldDB" id="A0A1E3X5A5"/>
<dbReference type="Proteomes" id="UP000094056">
    <property type="component" value="Unassembled WGS sequence"/>
</dbReference>
<evidence type="ECO:0000313" key="1">
    <source>
        <dbReference type="EMBL" id="ODS30846.1"/>
    </source>
</evidence>
<comment type="caution">
    <text evidence="1">The sequence shown here is derived from an EMBL/GenBank/DDBJ whole genome shotgun (WGS) entry which is preliminary data.</text>
</comment>
<reference evidence="1 2" key="1">
    <citation type="submission" date="2016-07" db="EMBL/GenBank/DDBJ databases">
        <title>Draft genome of Scalindua rubra, obtained from a brine-seawater interface in the Red Sea, sheds light on salt adaptation in anammox bacteria.</title>
        <authorList>
            <person name="Speth D.R."/>
            <person name="Lagkouvardos I."/>
            <person name="Wang Y."/>
            <person name="Qian P.-Y."/>
            <person name="Dutilh B.E."/>
            <person name="Jetten M.S."/>
        </authorList>
    </citation>
    <scope>NUCLEOTIDE SEQUENCE [LARGE SCALE GENOMIC DNA]</scope>
    <source>
        <strain evidence="1">BSI-1</strain>
    </source>
</reference>